<dbReference type="EMBL" id="VMKJ01000001">
    <property type="protein sequence ID" value="TVO39966.1"/>
    <property type="molecule type" value="Genomic_DNA"/>
</dbReference>
<gene>
    <name evidence="5" type="primary">crl</name>
    <name evidence="6" type="ORF">FOF44_00460</name>
</gene>
<comment type="similarity">
    <text evidence="5">Belongs to the Crl family.</text>
</comment>
<dbReference type="OrthoDB" id="6428303at2"/>
<reference evidence="6 7" key="1">
    <citation type="submission" date="2019-07" db="EMBL/GenBank/DDBJ databases">
        <title>The draft genome sequence of Vibrio algivorus M1486.</title>
        <authorList>
            <person name="Meng X."/>
        </authorList>
    </citation>
    <scope>NUCLEOTIDE SEQUENCE [LARGE SCALE GENOMIC DNA]</scope>
    <source>
        <strain evidence="6 7">M1486</strain>
    </source>
</reference>
<evidence type="ECO:0000313" key="6">
    <source>
        <dbReference type="EMBL" id="TVO39966.1"/>
    </source>
</evidence>
<dbReference type="GO" id="GO:0045893">
    <property type="term" value="P:positive regulation of DNA-templated transcription"/>
    <property type="evidence" value="ECO:0007669"/>
    <property type="project" value="UniProtKB-UniRule"/>
</dbReference>
<evidence type="ECO:0000256" key="2">
    <source>
        <dbReference type="ARBA" id="ARBA00023015"/>
    </source>
</evidence>
<dbReference type="Gene3D" id="3.30.310.230">
    <property type="entry name" value="Sigma factor-binding protein Crl monomer"/>
    <property type="match status" value="1"/>
</dbReference>
<comment type="function">
    <text evidence="5">Binds to the sigma-S subunit of RNA polymerase, activating expression of sigma-S-regulated genes. Stimulates RNA polymerase holoenzyme formation and may bind to several other sigma factors, such as sigma-70 and sigma-32.</text>
</comment>
<organism evidence="6 7">
    <name type="scientific">Vibrio algivorus</name>
    <dbReference type="NCBI Taxonomy" id="1667024"/>
    <lineage>
        <taxon>Bacteria</taxon>
        <taxon>Pseudomonadati</taxon>
        <taxon>Pseudomonadota</taxon>
        <taxon>Gammaproteobacteria</taxon>
        <taxon>Vibrionales</taxon>
        <taxon>Vibrionaceae</taxon>
        <taxon>Vibrio</taxon>
    </lineage>
</organism>
<dbReference type="NCBIfam" id="NF008217">
    <property type="entry name" value="PRK10984.1"/>
    <property type="match status" value="1"/>
</dbReference>
<feature type="region of interest" description="Essential for activity" evidence="5">
    <location>
        <begin position="99"/>
        <end position="122"/>
    </location>
</feature>
<sequence>MTDASAPTHYRLMTALKAIGPYLREGECESGTYLFDCLSVCVDDKKSPEVREFWGWWLELSKEEDNFVANYTLGKYDEKGDWVDIAIPKKSQLEVERTLEEFHKKLVSVLSGNYNYTVSLHKNSVDTL</sequence>
<evidence type="ECO:0000313" key="7">
    <source>
        <dbReference type="Proteomes" id="UP000319828"/>
    </source>
</evidence>
<proteinExistence type="inferred from homology"/>
<accession>A0A557PH43</accession>
<dbReference type="GO" id="GO:0005737">
    <property type="term" value="C:cytoplasm"/>
    <property type="evidence" value="ECO:0007669"/>
    <property type="project" value="UniProtKB-SubCell"/>
</dbReference>
<keyword evidence="3 5" id="KW-0010">Activator</keyword>
<protein>
    <recommendedName>
        <fullName evidence="5">Sigma factor-binding protein Crl</fullName>
    </recommendedName>
</protein>
<comment type="subcellular location">
    <subcellularLocation>
        <location evidence="5">Cytoplasm</location>
    </subcellularLocation>
</comment>
<comment type="caution">
    <text evidence="6">The sequence shown here is derived from an EMBL/GenBank/DDBJ whole genome shotgun (WGS) entry which is preliminary data.</text>
</comment>
<evidence type="ECO:0000256" key="1">
    <source>
        <dbReference type="ARBA" id="ARBA00022490"/>
    </source>
</evidence>
<name>A0A557PH43_9VIBR</name>
<evidence type="ECO:0000256" key="4">
    <source>
        <dbReference type="ARBA" id="ARBA00023163"/>
    </source>
</evidence>
<evidence type="ECO:0000256" key="3">
    <source>
        <dbReference type="ARBA" id="ARBA00023159"/>
    </source>
</evidence>
<keyword evidence="1 5" id="KW-0963">Cytoplasm</keyword>
<dbReference type="Pfam" id="PF07417">
    <property type="entry name" value="Crl"/>
    <property type="match status" value="1"/>
</dbReference>
<dbReference type="RefSeq" id="WP_144229692.1">
    <property type="nucleotide sequence ID" value="NZ_CANNCB010000004.1"/>
</dbReference>
<evidence type="ECO:0000256" key="5">
    <source>
        <dbReference type="HAMAP-Rule" id="MF_01178"/>
    </source>
</evidence>
<dbReference type="Proteomes" id="UP000319828">
    <property type="component" value="Unassembled WGS sequence"/>
</dbReference>
<dbReference type="InterPro" id="IPR038208">
    <property type="entry name" value="Tscrpt_reg_Crl_sf"/>
</dbReference>
<dbReference type="HAMAP" id="MF_01178">
    <property type="entry name" value="Crl"/>
    <property type="match status" value="1"/>
</dbReference>
<keyword evidence="2 5" id="KW-0805">Transcription regulation</keyword>
<dbReference type="InterPro" id="IPR009986">
    <property type="entry name" value="Tscrpt_reg_Crl"/>
</dbReference>
<dbReference type="AlphaFoldDB" id="A0A557PH43"/>
<keyword evidence="4 5" id="KW-0804">Transcription</keyword>